<feature type="DNA-binding region" description="OmpR/PhoB-type" evidence="3">
    <location>
        <begin position="126"/>
        <end position="226"/>
    </location>
</feature>
<dbReference type="InterPro" id="IPR036388">
    <property type="entry name" value="WH-like_DNA-bd_sf"/>
</dbReference>
<name>A0ABS1L9K8_9ACTN</name>
<dbReference type="RefSeq" id="WP_201936549.1">
    <property type="nucleotide sequence ID" value="NZ_JAERSG010000003.1"/>
</dbReference>
<dbReference type="InterPro" id="IPR016032">
    <property type="entry name" value="Sig_transdc_resp-reg_C-effctor"/>
</dbReference>
<reference evidence="6 7" key="1">
    <citation type="submission" date="2021-01" db="EMBL/GenBank/DDBJ databases">
        <title>Genome seq and assembly of Nocardiodes sp. G10.</title>
        <authorList>
            <person name="Chhetri G."/>
        </authorList>
    </citation>
    <scope>NUCLEOTIDE SEQUENCE [LARGE SCALE GENOMIC DNA]</scope>
    <source>
        <strain evidence="6 7">G10</strain>
    </source>
</reference>
<dbReference type="PANTHER" id="PTHR48111">
    <property type="entry name" value="REGULATOR OF RPOS"/>
    <property type="match status" value="1"/>
</dbReference>
<dbReference type="PROSITE" id="PS50110">
    <property type="entry name" value="RESPONSE_REGULATORY"/>
    <property type="match status" value="1"/>
</dbReference>
<proteinExistence type="predicted"/>
<evidence type="ECO:0000259" key="5">
    <source>
        <dbReference type="PROSITE" id="PS51755"/>
    </source>
</evidence>
<dbReference type="CDD" id="cd00383">
    <property type="entry name" value="trans_reg_C"/>
    <property type="match status" value="1"/>
</dbReference>
<dbReference type="SUPFAM" id="SSF52172">
    <property type="entry name" value="CheY-like"/>
    <property type="match status" value="1"/>
</dbReference>
<feature type="domain" description="OmpR/PhoB-type" evidence="5">
    <location>
        <begin position="126"/>
        <end position="226"/>
    </location>
</feature>
<evidence type="ECO:0000313" key="7">
    <source>
        <dbReference type="Proteomes" id="UP000636918"/>
    </source>
</evidence>
<feature type="modified residue" description="4-aspartylphosphate" evidence="2">
    <location>
        <position position="52"/>
    </location>
</feature>
<feature type="domain" description="Response regulatory" evidence="4">
    <location>
        <begin position="3"/>
        <end position="116"/>
    </location>
</feature>
<accession>A0ABS1L9K8</accession>
<evidence type="ECO:0000256" key="1">
    <source>
        <dbReference type="ARBA" id="ARBA00023125"/>
    </source>
</evidence>
<dbReference type="PROSITE" id="PS51755">
    <property type="entry name" value="OMPR_PHOB"/>
    <property type="match status" value="1"/>
</dbReference>
<comment type="caution">
    <text evidence="6">The sequence shown here is derived from an EMBL/GenBank/DDBJ whole genome shotgun (WGS) entry which is preliminary data.</text>
</comment>
<dbReference type="InterPro" id="IPR011006">
    <property type="entry name" value="CheY-like_superfamily"/>
</dbReference>
<gene>
    <name evidence="6" type="ORF">JI751_12175</name>
</gene>
<evidence type="ECO:0000256" key="3">
    <source>
        <dbReference type="PROSITE-ProRule" id="PRU01091"/>
    </source>
</evidence>
<keyword evidence="2" id="KW-0597">Phosphoprotein</keyword>
<evidence type="ECO:0000259" key="4">
    <source>
        <dbReference type="PROSITE" id="PS50110"/>
    </source>
</evidence>
<dbReference type="SUPFAM" id="SSF46894">
    <property type="entry name" value="C-terminal effector domain of the bipartite response regulators"/>
    <property type="match status" value="1"/>
</dbReference>
<dbReference type="InterPro" id="IPR039420">
    <property type="entry name" value="WalR-like"/>
</dbReference>
<dbReference type="InterPro" id="IPR001789">
    <property type="entry name" value="Sig_transdc_resp-reg_receiver"/>
</dbReference>
<dbReference type="Gene3D" id="1.10.10.10">
    <property type="entry name" value="Winged helix-like DNA-binding domain superfamily/Winged helix DNA-binding domain"/>
    <property type="match status" value="1"/>
</dbReference>
<dbReference type="InterPro" id="IPR001867">
    <property type="entry name" value="OmpR/PhoB-type_DNA-bd"/>
</dbReference>
<keyword evidence="7" id="KW-1185">Reference proteome</keyword>
<dbReference type="SMART" id="SM00862">
    <property type="entry name" value="Trans_reg_C"/>
    <property type="match status" value="1"/>
</dbReference>
<dbReference type="Proteomes" id="UP000636918">
    <property type="component" value="Unassembled WGS sequence"/>
</dbReference>
<evidence type="ECO:0000313" key="6">
    <source>
        <dbReference type="EMBL" id="MBL0748369.1"/>
    </source>
</evidence>
<dbReference type="SMART" id="SM00448">
    <property type="entry name" value="REC"/>
    <property type="match status" value="1"/>
</dbReference>
<dbReference type="PANTHER" id="PTHR48111:SF50">
    <property type="entry name" value="KDP OPERON TRANSCRIPTIONAL REGULATORY PROTEIN KDPE"/>
    <property type="match status" value="1"/>
</dbReference>
<dbReference type="Pfam" id="PF00072">
    <property type="entry name" value="Response_reg"/>
    <property type="match status" value="1"/>
</dbReference>
<sequence>MALALVVEDDRATLGMFAELLPSLGHTVLLASTGRECLELAAARGPDVILLDLGLPDMPGTSVIAKLREWTDTPIVVVSGSKQVRRKADALDAGADDFIDKPFDVSELRARLAVVERRIDASQERSTSRVFGSVTVDYTQHLVHRDGEEVRLTETEWLILEGLSREPGRIVTHRWLSARVWGPHAGAETHQSLRVHVKALRAKLGDDARDPQFIRTETGLGYRWIPSPAAPTSDEGEDLGDRLAAVREDVRRLAGQADGNVRAARLMALLDEASGELASLLDDTTESGREEP</sequence>
<dbReference type="Gene3D" id="3.40.50.2300">
    <property type="match status" value="1"/>
</dbReference>
<evidence type="ECO:0000256" key="2">
    <source>
        <dbReference type="PROSITE-ProRule" id="PRU00169"/>
    </source>
</evidence>
<dbReference type="Pfam" id="PF00486">
    <property type="entry name" value="Trans_reg_C"/>
    <property type="match status" value="1"/>
</dbReference>
<protein>
    <submittedName>
        <fullName evidence="6">Response regulator transcription factor</fullName>
    </submittedName>
</protein>
<dbReference type="EMBL" id="JAERSG010000003">
    <property type="protein sequence ID" value="MBL0748369.1"/>
    <property type="molecule type" value="Genomic_DNA"/>
</dbReference>
<keyword evidence="1 3" id="KW-0238">DNA-binding</keyword>
<organism evidence="6 7">
    <name type="scientific">Nocardioides baculatus</name>
    <dbReference type="NCBI Taxonomy" id="2801337"/>
    <lineage>
        <taxon>Bacteria</taxon>
        <taxon>Bacillati</taxon>
        <taxon>Actinomycetota</taxon>
        <taxon>Actinomycetes</taxon>
        <taxon>Propionibacteriales</taxon>
        <taxon>Nocardioidaceae</taxon>
        <taxon>Nocardioides</taxon>
    </lineage>
</organism>